<evidence type="ECO:0000259" key="1">
    <source>
        <dbReference type="Pfam" id="PF16571"/>
    </source>
</evidence>
<reference evidence="3" key="1">
    <citation type="journal article" date="2019" name="Int. J. Syst. Evol. Microbiol.">
        <title>The Global Catalogue of Microorganisms (GCM) 10K type strain sequencing project: providing services to taxonomists for standard genome sequencing and annotation.</title>
        <authorList>
            <consortium name="The Broad Institute Genomics Platform"/>
            <consortium name="The Broad Institute Genome Sequencing Center for Infectious Disease"/>
            <person name="Wu L."/>
            <person name="Ma J."/>
        </authorList>
    </citation>
    <scope>NUCLEOTIDE SEQUENCE [LARGE SCALE GENOMIC DNA]</scope>
    <source>
        <strain evidence="3">JCM 13316</strain>
    </source>
</reference>
<dbReference type="InterPro" id="IPR032330">
    <property type="entry name" value="EF-G-binding_C"/>
</dbReference>
<comment type="caution">
    <text evidence="2">The sequence shown here is derived from an EMBL/GenBank/DDBJ whole genome shotgun (WGS) entry which is preliminary data.</text>
</comment>
<dbReference type="Pfam" id="PF16571">
    <property type="entry name" value="FBP_C"/>
    <property type="match status" value="1"/>
</dbReference>
<gene>
    <name evidence="2" type="ORF">GCM10009688_00030</name>
</gene>
<organism evidence="2 3">
    <name type="scientific">Arthrobacter gandavensis</name>
    <dbReference type="NCBI Taxonomy" id="169960"/>
    <lineage>
        <taxon>Bacteria</taxon>
        <taxon>Bacillati</taxon>
        <taxon>Actinomycetota</taxon>
        <taxon>Actinomycetes</taxon>
        <taxon>Micrococcales</taxon>
        <taxon>Micrococcaceae</taxon>
        <taxon>Arthrobacter</taxon>
    </lineage>
</organism>
<keyword evidence="3" id="KW-1185">Reference proteome</keyword>
<evidence type="ECO:0000313" key="3">
    <source>
        <dbReference type="Proteomes" id="UP001500784"/>
    </source>
</evidence>
<accession>A0ABP5A295</accession>
<name>A0ABP5A295_9MICC</name>
<feature type="domain" description="Elongation factor G-binding protein C-terminal treble-clef zinc-finger" evidence="1">
    <location>
        <begin position="9"/>
        <end position="160"/>
    </location>
</feature>
<dbReference type="RefSeq" id="WP_152228342.1">
    <property type="nucleotide sequence ID" value="NZ_BAAALV010000001.1"/>
</dbReference>
<sequence>MKALTQAAIRKSFINASRSQTAAVNFPADFDEVDWENIDQYGWRDHKMPQRAYLVTEFDGKPTTILLRAPELVSAGRKAMCALCEDLEDNDDVYLFVAPKAGASGKNGNSVGTLIHSAFSCSRNVRSEVLPTPIHPDPELVKAERIRKLIERTEQFIQKVRS</sequence>
<dbReference type="Proteomes" id="UP001500784">
    <property type="component" value="Unassembled WGS sequence"/>
</dbReference>
<dbReference type="EMBL" id="BAAALV010000001">
    <property type="protein sequence ID" value="GAA1900720.1"/>
    <property type="molecule type" value="Genomic_DNA"/>
</dbReference>
<evidence type="ECO:0000313" key="2">
    <source>
        <dbReference type="EMBL" id="GAA1900720.1"/>
    </source>
</evidence>
<proteinExistence type="predicted"/>
<protein>
    <submittedName>
        <fullName evidence="2">FBP domain-containing protein</fullName>
    </submittedName>
</protein>